<evidence type="ECO:0000256" key="7">
    <source>
        <dbReference type="ARBA" id="ARBA00032129"/>
    </source>
</evidence>
<evidence type="ECO:0000256" key="5">
    <source>
        <dbReference type="ARBA" id="ARBA00023849"/>
    </source>
</evidence>
<feature type="region of interest" description="Disordered" evidence="8">
    <location>
        <begin position="245"/>
        <end position="319"/>
    </location>
</feature>
<dbReference type="OrthoDB" id="40334at2759"/>
<feature type="compositionally biased region" description="Basic and acidic residues" evidence="8">
    <location>
        <begin position="205"/>
        <end position="220"/>
    </location>
</feature>
<evidence type="ECO:0000313" key="9">
    <source>
        <dbReference type="EMBL" id="RKP37601.1"/>
    </source>
</evidence>
<dbReference type="Proteomes" id="UP000268162">
    <property type="component" value="Unassembled WGS sequence"/>
</dbReference>
<dbReference type="InterPro" id="IPR032801">
    <property type="entry name" value="PXL2A/B/C"/>
</dbReference>
<reference evidence="10" key="1">
    <citation type="journal article" date="2018" name="Nat. Microbiol.">
        <title>Leveraging single-cell genomics to expand the fungal tree of life.</title>
        <authorList>
            <person name="Ahrendt S.R."/>
            <person name="Quandt C.A."/>
            <person name="Ciobanu D."/>
            <person name="Clum A."/>
            <person name="Salamov A."/>
            <person name="Andreopoulos B."/>
            <person name="Cheng J.F."/>
            <person name="Woyke T."/>
            <person name="Pelin A."/>
            <person name="Henrissat B."/>
            <person name="Reynolds N.K."/>
            <person name="Benny G.L."/>
            <person name="Smith M.E."/>
            <person name="James T.Y."/>
            <person name="Grigoriev I.V."/>
        </authorList>
    </citation>
    <scope>NUCLEOTIDE SEQUENCE [LARGE SCALE GENOMIC DNA]</scope>
    <source>
        <strain evidence="10">RSA 468</strain>
    </source>
</reference>
<evidence type="ECO:0000256" key="3">
    <source>
        <dbReference type="ARBA" id="ARBA00023284"/>
    </source>
</evidence>
<dbReference type="EMBL" id="ML002472">
    <property type="protein sequence ID" value="RKP37601.1"/>
    <property type="molecule type" value="Genomic_DNA"/>
</dbReference>
<feature type="region of interest" description="Disordered" evidence="8">
    <location>
        <begin position="200"/>
        <end position="232"/>
    </location>
</feature>
<dbReference type="Pfam" id="PF13911">
    <property type="entry name" value="AhpC-TSA_2"/>
    <property type="match status" value="1"/>
</dbReference>
<proteinExistence type="inferred from homology"/>
<dbReference type="GO" id="GO:0005737">
    <property type="term" value="C:cytoplasm"/>
    <property type="evidence" value="ECO:0007669"/>
    <property type="project" value="UniProtKB-SubCell"/>
</dbReference>
<accession>A0A4P9ZX66</accession>
<comment type="similarity">
    <text evidence="4">Belongs to the peroxiredoxin-like PRXL2 family. PRXL2A subfamily.</text>
</comment>
<dbReference type="AlphaFoldDB" id="A0A4P9ZX66"/>
<evidence type="ECO:0000256" key="6">
    <source>
        <dbReference type="ARBA" id="ARBA00032058"/>
    </source>
</evidence>
<evidence type="ECO:0000256" key="8">
    <source>
        <dbReference type="SAM" id="MobiDB-lite"/>
    </source>
</evidence>
<sequence length="319" mass="33843">MFRRKATAATLTQLVGLPLRRLDGVSADATPETTTIQSQSLWASRPVLVFVVRRPGCLLCREEAHTLAAQRATIETELGVTMVAVVHEELGALEFQEQFWRGPLYLDSEKGFFKAIGGGKLKWSSAWTMLLPSVFKNGRRATKAGVKGNFKGQGRIMGGLYIVKPEDRGIAFEYKEKVFGDHAPIDQVLAVCREISNGSGINGDSNDHPADGAEAFHSDEPAAPTAAPTEAPIGLPAIAPISSEETSVTPLAKEEGSADAPVSDNTPAPKPQPESASTAQQLPPTATTEPITLPPMTTGDEPARLSVPPKSAVAEPTTA</sequence>
<dbReference type="CDD" id="cd02970">
    <property type="entry name" value="PRX_like2"/>
    <property type="match status" value="1"/>
</dbReference>
<keyword evidence="10" id="KW-1185">Reference proteome</keyword>
<evidence type="ECO:0000256" key="2">
    <source>
        <dbReference type="ARBA" id="ARBA00022490"/>
    </source>
</evidence>
<dbReference type="PANTHER" id="PTHR28630">
    <property type="match status" value="1"/>
</dbReference>
<evidence type="ECO:0000256" key="4">
    <source>
        <dbReference type="ARBA" id="ARBA00023787"/>
    </source>
</evidence>
<evidence type="ECO:0000256" key="1">
    <source>
        <dbReference type="ARBA" id="ARBA00004496"/>
    </source>
</evidence>
<keyword evidence="3" id="KW-0676">Redox-active center</keyword>
<comment type="subcellular location">
    <subcellularLocation>
        <location evidence="1">Cytoplasm</location>
    </subcellularLocation>
</comment>
<feature type="compositionally biased region" description="Low complexity" evidence="8">
    <location>
        <begin position="221"/>
        <end position="232"/>
    </location>
</feature>
<feature type="compositionally biased region" description="Polar residues" evidence="8">
    <location>
        <begin position="274"/>
        <end position="290"/>
    </location>
</feature>
<evidence type="ECO:0000313" key="10">
    <source>
        <dbReference type="Proteomes" id="UP000268162"/>
    </source>
</evidence>
<organism evidence="9 10">
    <name type="scientific">Dimargaris cristalligena</name>
    <dbReference type="NCBI Taxonomy" id="215637"/>
    <lineage>
        <taxon>Eukaryota</taxon>
        <taxon>Fungi</taxon>
        <taxon>Fungi incertae sedis</taxon>
        <taxon>Zoopagomycota</taxon>
        <taxon>Kickxellomycotina</taxon>
        <taxon>Dimargaritomycetes</taxon>
        <taxon>Dimargaritales</taxon>
        <taxon>Dimargaritaceae</taxon>
        <taxon>Dimargaris</taxon>
    </lineage>
</organism>
<protein>
    <recommendedName>
        <fullName evidence="5">Peroxiredoxin-like 2A</fullName>
    </recommendedName>
    <alternativeName>
        <fullName evidence="7">Peroxiredoxin-like 2 activated in M-CSF stimulated monocytes</fullName>
    </alternativeName>
    <alternativeName>
        <fullName evidence="6">Redox-regulatory protein FAM213A</fullName>
    </alternativeName>
</protein>
<dbReference type="Gene3D" id="3.40.30.10">
    <property type="entry name" value="Glutaredoxin"/>
    <property type="match status" value="1"/>
</dbReference>
<gene>
    <name evidence="9" type="ORF">BJ085DRAFT_37539</name>
</gene>
<dbReference type="PANTHER" id="PTHR28630:SF31">
    <property type="entry name" value="PEROXIREDOXIN-LIKE 2A"/>
    <property type="match status" value="1"/>
</dbReference>
<name>A0A4P9ZX66_9FUNG</name>
<keyword evidence="2" id="KW-0963">Cytoplasm</keyword>